<evidence type="ECO:0000313" key="1">
    <source>
        <dbReference type="EMBL" id="EMS78123.1"/>
    </source>
</evidence>
<keyword evidence="2" id="KW-1185">Reference proteome</keyword>
<gene>
    <name evidence="1" type="ORF">Dpo_10c01170</name>
</gene>
<comment type="caution">
    <text evidence="1">The sequence shown here is derived from an EMBL/GenBank/DDBJ whole genome shotgun (WGS) entry which is preliminary data.</text>
</comment>
<sequence length="88" mass="9978">MLRPAVHKASVSIEGLEQPFSFVQVTVYYQNQEGLSSQQTFPVHVMFLKKAELTSEKEGFQVKQIPFECTRGKVQIDARPDGFSGSWK</sequence>
<dbReference type="AlphaFoldDB" id="S0FSQ6"/>
<accession>S0FSQ6</accession>
<protein>
    <submittedName>
        <fullName evidence="1">Uncharacterized protein</fullName>
    </submittedName>
</protein>
<dbReference type="Proteomes" id="UP000014216">
    <property type="component" value="Unassembled WGS sequence"/>
</dbReference>
<proteinExistence type="predicted"/>
<dbReference type="RefSeq" id="WP_006967926.1">
    <property type="nucleotide sequence ID" value="NZ_APJX01000010.1"/>
</dbReference>
<dbReference type="EMBL" id="APJX01000010">
    <property type="protein sequence ID" value="EMS78123.1"/>
    <property type="molecule type" value="Genomic_DNA"/>
</dbReference>
<reference evidence="1 2" key="1">
    <citation type="journal article" date="2013" name="Genome Announc.">
        <title>Draft Genome Sequence of Desulfotignum phosphitoxidans DSM 13687 Strain FiPS-3.</title>
        <authorList>
            <person name="Poehlein A."/>
            <person name="Daniel R."/>
            <person name="Simeonova D.D."/>
        </authorList>
    </citation>
    <scope>NUCLEOTIDE SEQUENCE [LARGE SCALE GENOMIC DNA]</scope>
    <source>
        <strain evidence="1 2">DSM 13687</strain>
    </source>
</reference>
<name>S0FSQ6_9BACT</name>
<evidence type="ECO:0000313" key="2">
    <source>
        <dbReference type="Proteomes" id="UP000014216"/>
    </source>
</evidence>
<organism evidence="1 2">
    <name type="scientific">Desulfotignum phosphitoxidans DSM 13687</name>
    <dbReference type="NCBI Taxonomy" id="1286635"/>
    <lineage>
        <taxon>Bacteria</taxon>
        <taxon>Pseudomonadati</taxon>
        <taxon>Thermodesulfobacteriota</taxon>
        <taxon>Desulfobacteria</taxon>
        <taxon>Desulfobacterales</taxon>
        <taxon>Desulfobacteraceae</taxon>
        <taxon>Desulfotignum</taxon>
    </lineage>
</organism>